<proteinExistence type="predicted"/>
<dbReference type="Gene3D" id="3.55.50.30">
    <property type="match status" value="1"/>
</dbReference>
<dbReference type="Proteomes" id="UP000293874">
    <property type="component" value="Unassembled WGS sequence"/>
</dbReference>
<organism evidence="4 5">
    <name type="scientific">Pseudobacter ginsenosidimutans</name>
    <dbReference type="NCBI Taxonomy" id="661488"/>
    <lineage>
        <taxon>Bacteria</taxon>
        <taxon>Pseudomonadati</taxon>
        <taxon>Bacteroidota</taxon>
        <taxon>Chitinophagia</taxon>
        <taxon>Chitinophagales</taxon>
        <taxon>Chitinophagaceae</taxon>
        <taxon>Pseudobacter</taxon>
    </lineage>
</organism>
<keyword evidence="1" id="KW-1133">Transmembrane helix</keyword>
<dbReference type="RefSeq" id="WP_130542884.1">
    <property type="nucleotide sequence ID" value="NZ_CP042431.1"/>
</dbReference>
<reference evidence="4 5" key="1">
    <citation type="submission" date="2019-02" db="EMBL/GenBank/DDBJ databases">
        <title>Genomic Encyclopedia of Type Strains, Phase IV (KMG-IV): sequencing the most valuable type-strain genomes for metagenomic binning, comparative biology and taxonomic classification.</title>
        <authorList>
            <person name="Goeker M."/>
        </authorList>
    </citation>
    <scope>NUCLEOTIDE SEQUENCE [LARGE SCALE GENOMIC DNA]</scope>
    <source>
        <strain evidence="4 5">DSM 18116</strain>
    </source>
</reference>
<evidence type="ECO:0000259" key="3">
    <source>
        <dbReference type="Pfam" id="PF16344"/>
    </source>
</evidence>
<dbReference type="GO" id="GO:0016989">
    <property type="term" value="F:sigma factor antagonist activity"/>
    <property type="evidence" value="ECO:0007669"/>
    <property type="project" value="TreeGrafter"/>
</dbReference>
<dbReference type="Pfam" id="PF16344">
    <property type="entry name" value="FecR_C"/>
    <property type="match status" value="1"/>
</dbReference>
<feature type="domain" description="FecR protein" evidence="2">
    <location>
        <begin position="193"/>
        <end position="297"/>
    </location>
</feature>
<dbReference type="Pfam" id="PF04773">
    <property type="entry name" value="FecR"/>
    <property type="match status" value="1"/>
</dbReference>
<dbReference type="PANTHER" id="PTHR30273">
    <property type="entry name" value="PERIPLASMIC SIGNAL SENSOR AND SIGMA FACTOR ACTIVATOR FECR-RELATED"/>
    <property type="match status" value="1"/>
</dbReference>
<dbReference type="InterPro" id="IPR006860">
    <property type="entry name" value="FecR"/>
</dbReference>
<keyword evidence="1" id="KW-0812">Transmembrane</keyword>
<dbReference type="InterPro" id="IPR012373">
    <property type="entry name" value="Ferrdict_sens_TM"/>
</dbReference>
<dbReference type="PANTHER" id="PTHR30273:SF2">
    <property type="entry name" value="PROTEIN FECR"/>
    <property type="match status" value="1"/>
</dbReference>
<comment type="caution">
    <text evidence="4">The sequence shown here is derived from an EMBL/GenBank/DDBJ whole genome shotgun (WGS) entry which is preliminary data.</text>
</comment>
<dbReference type="InterPro" id="IPR032508">
    <property type="entry name" value="FecR_C"/>
</dbReference>
<evidence type="ECO:0000259" key="2">
    <source>
        <dbReference type="Pfam" id="PF04773"/>
    </source>
</evidence>
<dbReference type="Gene3D" id="2.60.120.1440">
    <property type="match status" value="1"/>
</dbReference>
<name>A0A4Q7MZ58_9BACT</name>
<protein>
    <submittedName>
        <fullName evidence="4">FecR family protein</fullName>
    </submittedName>
</protein>
<evidence type="ECO:0000256" key="1">
    <source>
        <dbReference type="SAM" id="Phobius"/>
    </source>
</evidence>
<evidence type="ECO:0000313" key="4">
    <source>
        <dbReference type="EMBL" id="RZS72470.1"/>
    </source>
</evidence>
<gene>
    <name evidence="4" type="ORF">EV199_4391</name>
</gene>
<dbReference type="AlphaFoldDB" id="A0A4Q7MZ58"/>
<keyword evidence="1" id="KW-0472">Membrane</keyword>
<dbReference type="EMBL" id="SGXA01000002">
    <property type="protein sequence ID" value="RZS72470.1"/>
    <property type="molecule type" value="Genomic_DNA"/>
</dbReference>
<sequence>MTNDRIEELLTKFLEGDISADEKAELEQWLASDERHNIFQFVHKEEWVKKGIAELDKIDVDSGYEKFISKYQSQDPDADAIEMPPPARKRWPMIAAAAAAVFIVSLGSWYYFFRSTPSLQAKDDPADRYLNDIAPGGNVATLQLADGRTIRLDQSANGLLADEGEATVQKTAEDKLEYSTSKAANKGADLFNTISTPSGGQYRVVLPDGSKVWLNAASSIRFPLSFTGSERRVIISGEAFFDVVQVKKGQTKIPFIVNIQQSAGTTGEVQVLGTRFNVNAYNDEATVRTTLLHGRVRIIPASQPGQARLIQPGQQADYNNKGDVAIITPDTSSTVAWREGKFIFQNEPIQGIMRQLSRWYDVKVVFKDNIDARFVATFPRNIQMSEMLKILEKTNIVRFAIEGKTVTVMR</sequence>
<feature type="transmembrane region" description="Helical" evidence="1">
    <location>
        <begin position="91"/>
        <end position="112"/>
    </location>
</feature>
<evidence type="ECO:0000313" key="5">
    <source>
        <dbReference type="Proteomes" id="UP000293874"/>
    </source>
</evidence>
<keyword evidence="5" id="KW-1185">Reference proteome</keyword>
<feature type="domain" description="Protein FecR C-terminal" evidence="3">
    <location>
        <begin position="341"/>
        <end position="408"/>
    </location>
</feature>
<dbReference type="OrthoDB" id="629393at2"/>
<accession>A0A4Q7MZ58</accession>